<dbReference type="InterPro" id="IPR029063">
    <property type="entry name" value="SAM-dependent_MTases_sf"/>
</dbReference>
<dbReference type="EMBL" id="CP116341">
    <property type="protein sequence ID" value="WOV83261.1"/>
    <property type="molecule type" value="Genomic_DNA"/>
</dbReference>
<dbReference type="Proteomes" id="UP001303532">
    <property type="component" value="Chromosome"/>
</dbReference>
<organism evidence="1 2">
    <name type="scientific">Sporosarcina jeotgali</name>
    <dbReference type="NCBI Taxonomy" id="3020056"/>
    <lineage>
        <taxon>Bacteria</taxon>
        <taxon>Bacillati</taxon>
        <taxon>Bacillota</taxon>
        <taxon>Bacilli</taxon>
        <taxon>Bacillales</taxon>
        <taxon>Caryophanaceae</taxon>
        <taxon>Sporosarcina</taxon>
    </lineage>
</organism>
<evidence type="ECO:0000313" key="2">
    <source>
        <dbReference type="Proteomes" id="UP001303532"/>
    </source>
</evidence>
<dbReference type="PANTHER" id="PTHR35276">
    <property type="entry name" value="S-ADENOSYL-L-METHIONINE-DEPENDENT METHYLTRANSFERASES SUPERFAMILY PROTEIN"/>
    <property type="match status" value="1"/>
</dbReference>
<keyword evidence="2" id="KW-1185">Reference proteome</keyword>
<accession>A0ABZ0KUX6</accession>
<proteinExistence type="predicted"/>
<dbReference type="PANTHER" id="PTHR35276:SF1">
    <property type="entry name" value="TRNA (MNM(5)S(2)U34)-METHYLTRANSFERASE, CHLOROPLASTIC"/>
    <property type="match status" value="1"/>
</dbReference>
<dbReference type="Gene3D" id="3.40.50.150">
    <property type="entry name" value="Vaccinia Virus protein VP39"/>
    <property type="match status" value="1"/>
</dbReference>
<dbReference type="Pfam" id="PF06962">
    <property type="entry name" value="rRNA_methylase"/>
    <property type="match status" value="1"/>
</dbReference>
<keyword evidence="1" id="KW-0489">Methyltransferase</keyword>
<dbReference type="GO" id="GO:0008168">
    <property type="term" value="F:methyltransferase activity"/>
    <property type="evidence" value="ECO:0007669"/>
    <property type="project" value="UniProtKB-KW"/>
</dbReference>
<reference evidence="1 2" key="1">
    <citation type="submission" date="2023-01" db="EMBL/GenBank/DDBJ databases">
        <title>Sporosarcina sp. nov., isolated from Korean tranditional fermented seafood 'Jeotgal'.</title>
        <authorList>
            <person name="Yang A.-I."/>
        </authorList>
    </citation>
    <scope>NUCLEOTIDE SEQUENCE [LARGE SCALE GENOMIC DNA]</scope>
    <source>
        <strain evidence="1 2">B2O-1</strain>
    </source>
</reference>
<dbReference type="SUPFAM" id="SSF53335">
    <property type="entry name" value="S-adenosyl-L-methionine-dependent methyltransferases"/>
    <property type="match status" value="1"/>
</dbReference>
<dbReference type="GO" id="GO:0032259">
    <property type="term" value="P:methylation"/>
    <property type="evidence" value="ECO:0007669"/>
    <property type="project" value="UniProtKB-KW"/>
</dbReference>
<dbReference type="RefSeq" id="WP_323690940.1">
    <property type="nucleotide sequence ID" value="NZ_CP116341.1"/>
</dbReference>
<keyword evidence="1" id="KW-0808">Transferase</keyword>
<gene>
    <name evidence="1" type="ORF">PGH26_10020</name>
</gene>
<sequence length="187" mass="20696">MRRILPHSKRLLTEVISEGDIVVDATMGNGNDTVFLAQAVGSTGKVYAFDIQQQALEATKERLGDLYSRTDLILDSHSCIRKYVPEGITAAVFNLGFLPNQNDHAVITHPDTTVRALQETLKLLKPGGMITIAVYDGHPGGPEERDAVLGFVQQLNAKQYQVVRHEVVNQQNHPPFLLIIEKTSRNV</sequence>
<dbReference type="InterPro" id="IPR010719">
    <property type="entry name" value="MnmM_MeTrfase"/>
</dbReference>
<protein>
    <submittedName>
        <fullName evidence="1">Class I SAM-dependent methyltransferase</fullName>
    </submittedName>
</protein>
<evidence type="ECO:0000313" key="1">
    <source>
        <dbReference type="EMBL" id="WOV83261.1"/>
    </source>
</evidence>
<name>A0ABZ0KUX6_9BACL</name>